<name>A0A371GEQ6_MUCPR</name>
<evidence type="ECO:0000256" key="1">
    <source>
        <dbReference type="SAM" id="MobiDB-lite"/>
    </source>
</evidence>
<feature type="compositionally biased region" description="Polar residues" evidence="1">
    <location>
        <begin position="125"/>
        <end position="135"/>
    </location>
</feature>
<gene>
    <name evidence="2" type="ORF">CR513_29258</name>
</gene>
<proteinExistence type="predicted"/>
<feature type="non-terminal residue" evidence="2">
    <location>
        <position position="1"/>
    </location>
</feature>
<comment type="caution">
    <text evidence="2">The sequence shown here is derived from an EMBL/GenBank/DDBJ whole genome shotgun (WGS) entry which is preliminary data.</text>
</comment>
<organism evidence="2 3">
    <name type="scientific">Mucuna pruriens</name>
    <name type="common">Velvet bean</name>
    <name type="synonym">Dolichos pruriens</name>
    <dbReference type="NCBI Taxonomy" id="157652"/>
    <lineage>
        <taxon>Eukaryota</taxon>
        <taxon>Viridiplantae</taxon>
        <taxon>Streptophyta</taxon>
        <taxon>Embryophyta</taxon>
        <taxon>Tracheophyta</taxon>
        <taxon>Spermatophyta</taxon>
        <taxon>Magnoliopsida</taxon>
        <taxon>eudicotyledons</taxon>
        <taxon>Gunneridae</taxon>
        <taxon>Pentapetalae</taxon>
        <taxon>rosids</taxon>
        <taxon>fabids</taxon>
        <taxon>Fabales</taxon>
        <taxon>Fabaceae</taxon>
        <taxon>Papilionoideae</taxon>
        <taxon>50 kb inversion clade</taxon>
        <taxon>NPAAA clade</taxon>
        <taxon>indigoferoid/millettioid clade</taxon>
        <taxon>Phaseoleae</taxon>
        <taxon>Mucuna</taxon>
    </lineage>
</organism>
<protein>
    <submittedName>
        <fullName evidence="2">Uncharacterized protein</fullName>
    </submittedName>
</protein>
<dbReference type="EMBL" id="QJKJ01005773">
    <property type="protein sequence ID" value="RDX89059.1"/>
    <property type="molecule type" value="Genomic_DNA"/>
</dbReference>
<feature type="region of interest" description="Disordered" evidence="1">
    <location>
        <begin position="113"/>
        <end position="182"/>
    </location>
</feature>
<evidence type="ECO:0000313" key="3">
    <source>
        <dbReference type="Proteomes" id="UP000257109"/>
    </source>
</evidence>
<evidence type="ECO:0000313" key="2">
    <source>
        <dbReference type="EMBL" id="RDX89059.1"/>
    </source>
</evidence>
<keyword evidence="3" id="KW-1185">Reference proteome</keyword>
<reference evidence="2" key="1">
    <citation type="submission" date="2018-05" db="EMBL/GenBank/DDBJ databases">
        <title>Draft genome of Mucuna pruriens seed.</title>
        <authorList>
            <person name="Nnadi N.E."/>
            <person name="Vos R."/>
            <person name="Hasami M.H."/>
            <person name="Devisetty U.K."/>
            <person name="Aguiy J.C."/>
        </authorList>
    </citation>
    <scope>NUCLEOTIDE SEQUENCE [LARGE SCALE GENOMIC DNA]</scope>
    <source>
        <strain evidence="2">JCA_2017</strain>
    </source>
</reference>
<dbReference type="Proteomes" id="UP000257109">
    <property type="component" value="Unassembled WGS sequence"/>
</dbReference>
<sequence>MPQECGVSTAFNVIDLTPFVVDTQALNLRPNSLQKEEDDGHGHISHEGLKEEETLALEDPMTRGKLKKLQEEVQQELAILKDQREAKKDFGLCLGLDFLVVFVRTPNLFDPVGKVPKPKEDSRTKGTPQGSQLYNPIQREEHSTLGSRAGLAKTYPTRPTTRMKPKRAGAHIPLQGKQRKEA</sequence>
<accession>A0A371GEQ6</accession>
<dbReference type="AlphaFoldDB" id="A0A371GEQ6"/>